<proteinExistence type="predicted"/>
<keyword evidence="4" id="KW-0347">Helicase</keyword>
<dbReference type="InterPro" id="IPR049468">
    <property type="entry name" value="Restrct_endonuc-II-like_dom"/>
</dbReference>
<evidence type="ECO:0000313" key="4">
    <source>
        <dbReference type="EMBL" id="RIA78396.1"/>
    </source>
</evidence>
<dbReference type="EMBL" id="QXEV01000002">
    <property type="protein sequence ID" value="RIA78396.1"/>
    <property type="molecule type" value="Genomic_DNA"/>
</dbReference>
<feature type="domain" description="DNA2/NAM7 helicase helicase" evidence="1">
    <location>
        <begin position="282"/>
        <end position="346"/>
    </location>
</feature>
<feature type="domain" description="Restriction endonuclease type II-like" evidence="3">
    <location>
        <begin position="1203"/>
        <end position="1294"/>
    </location>
</feature>
<dbReference type="Pfam" id="PF13195">
    <property type="entry name" value="DUF4011"/>
    <property type="match status" value="1"/>
</dbReference>
<dbReference type="InterPro" id="IPR041679">
    <property type="entry name" value="DNA2/NAM7-like_C"/>
</dbReference>
<reference evidence="4 5" key="1">
    <citation type="submission" date="2018-08" db="EMBL/GenBank/DDBJ databases">
        <title>Genomic Encyclopedia of Archaeal and Bacterial Type Strains, Phase II (KMG-II): from individual species to whole genera.</title>
        <authorList>
            <person name="Goeker M."/>
        </authorList>
    </citation>
    <scope>NUCLEOTIDE SEQUENCE [LARGE SCALE GENOMIC DNA]</scope>
    <source>
        <strain evidence="4 5">ATCC 27112</strain>
    </source>
</reference>
<keyword evidence="4" id="KW-0378">Hydrolase</keyword>
<dbReference type="CDD" id="cd18808">
    <property type="entry name" value="SF1_C_Upf1"/>
    <property type="match status" value="1"/>
</dbReference>
<dbReference type="Proteomes" id="UP000266506">
    <property type="component" value="Unassembled WGS sequence"/>
</dbReference>
<dbReference type="PANTHER" id="PTHR10887">
    <property type="entry name" value="DNA2/NAM7 HELICASE FAMILY"/>
    <property type="match status" value="1"/>
</dbReference>
<evidence type="ECO:0000259" key="1">
    <source>
        <dbReference type="Pfam" id="PF13086"/>
    </source>
</evidence>
<dbReference type="InterPro" id="IPR027417">
    <property type="entry name" value="P-loop_NTPase"/>
</dbReference>
<gene>
    <name evidence="4" type="ORF">EI71_00348</name>
</gene>
<evidence type="ECO:0000259" key="3">
    <source>
        <dbReference type="Pfam" id="PF18741"/>
    </source>
</evidence>
<dbReference type="Pfam" id="PF18741">
    <property type="entry name" value="MTES_1575"/>
    <property type="match status" value="1"/>
</dbReference>
<dbReference type="Pfam" id="PF13087">
    <property type="entry name" value="AAA_12"/>
    <property type="match status" value="1"/>
</dbReference>
<dbReference type="InterPro" id="IPR025103">
    <property type="entry name" value="DUF4011"/>
</dbReference>
<organism evidence="4 5">
    <name type="scientific">Anaeroplasma bactoclasticum</name>
    <dbReference type="NCBI Taxonomy" id="2088"/>
    <lineage>
        <taxon>Bacteria</taxon>
        <taxon>Bacillati</taxon>
        <taxon>Mycoplasmatota</taxon>
        <taxon>Mollicutes</taxon>
        <taxon>Anaeroplasmatales</taxon>
        <taxon>Anaeroplasmataceae</taxon>
        <taxon>Anaeroplasma</taxon>
    </lineage>
</organism>
<name>A0A397S0T9_9MOLU</name>
<feature type="domain" description="DNA2/NAM7 helicase-like C-terminal" evidence="2">
    <location>
        <begin position="968"/>
        <end position="1160"/>
    </location>
</feature>
<dbReference type="InterPro" id="IPR047187">
    <property type="entry name" value="SF1_C_Upf1"/>
</dbReference>
<feature type="domain" description="DNA2/NAM7 helicase helicase" evidence="1">
    <location>
        <begin position="786"/>
        <end position="943"/>
    </location>
</feature>
<protein>
    <submittedName>
        <fullName evidence="4">Superfamily I DNA and/or RNA helicase</fullName>
    </submittedName>
</protein>
<dbReference type="GO" id="GO:0004386">
    <property type="term" value="F:helicase activity"/>
    <property type="evidence" value="ECO:0007669"/>
    <property type="project" value="UniProtKB-KW"/>
</dbReference>
<dbReference type="SUPFAM" id="SSF52540">
    <property type="entry name" value="P-loop containing nucleoside triphosphate hydrolases"/>
    <property type="match status" value="1"/>
</dbReference>
<evidence type="ECO:0000259" key="2">
    <source>
        <dbReference type="Pfam" id="PF13087"/>
    </source>
</evidence>
<dbReference type="InParanoid" id="A0A397S0T9"/>
<keyword evidence="4" id="KW-0547">Nucleotide-binding</keyword>
<sequence>MTRKELEDRLAAVTNQLLDLGKRNRLLNYTDKGLKTLAILNKNVEEVFRGVKQYRDYTFFPTDEKLLEVSNNPEQELLKPGMDLLNLEDDIVYESVRKLQENKDELICYKQQHGLLKALKALKKEFTFSIVEKGMNSLYLSVCFLHYKEEDIEYKAPLLLIPVEINNDSGAFIIRQYEDEIILNPTLRYYFTSVFNTDLIPYNNEALSTYLEKARAALPEGVILEEGLSLGIYSFYKMNMYNDLIYNRDFVLENSNIRALLGEEHGSWDANFNEPLYPVVNCDSSQLKAIQYAANGKSFCLQGPPGSGKSQTITNMISSMLGVGKKILFVSEKIAALNVVYENLRRVRLSEFALELHSNKANKKEFIENMYRTATLPRYDIELKTRFLGTKYEYFRNNLHNYESYLHEIIPSLGVSLFDLYSIYLDTKSEPVPYELKFMDTFNLMDMDRISKTLRDYAGYSKIIGFSDYRESPLYGLNQISEEYIKSGLRADIEASLDLLKKIEGVRKELHAIGLDASNIIDAMKSLEVADKIVQIKQYKPIYMFKKNRLLINDMIKKYLSYSKEIKTDILNVYKEEVLTLDLAKIRQDYARMMKETKGIFKSQTKEFKELDSKVQSYRVAKAKPEVVVEELNDLAKLKAYKAQADNAAISINKALGSDAITNLRQILLDIKVVDQLPDMSISTQAFNNLKAAWENCDLYFSEQQAEYKNLLNLSRIFKIKQFNITSCTIKEAYDRVAEVNQERNHISNYRRTLEIIDELKEKNAEEFLYYYLDNNYNLDEISQRFKKTFLKNKIDAVHHSGDFLQNFEAESVDEIIEGFRDLDEKTLTINRDIIIAKNSQKRQNGMAVEGSMFKLLEREHEKKTRQKPIRQLLEQIFELALEIKPVFLMSPLSVSTYLANKPNMFDCVIFDEASQIFACDALGSIYRGKQCIIIGDDKQMPPSNFFMAQLDDNSGTDEELEYDMESILDKAMATFETIALKWHYRSRSEELITFSNNAFYADKLITVPTPRIHEAGFGVDFYYDPEGRYNTVTRTNVFEAAKVARMVIEHYKNSDKSLGVVAFSSSQADEIQRELDKLIKDDPSLKKYFQEDIDEPFFIKNLETVQGDERDRIIFSICYAYNEDGKFMQRFGPLNVKGGERRLNVAVTRAKYNVSIVSSIRYTDIKTNTSSKGALLLRDYLQFAENVVAAKNYTEESNGIIRSVQEYLESLGYTVLPQYGSSAFKVDLAVKKDEDFIMAIMIDGKSEYSDNVTDTYRLEKLLLERQGWKYFKLFATAWVNNQESEKQRLFDALTHDEDEAVDAIQIKKHDSDEEIDTYLREDNTVDVDDFNFESYRRLDLFTSRKSLQKGIGTLVEALIQAEGPIHREYLYKRVANIMEKEKPNKEIKTDVDDNIPAKVLRMGDFFMNFDQMSKIKLRLNSDREATQIYVDEYVDGIVGVVAKQNGITVQGCYKTLVQILGFDKVAASTRKILDEALEHLIHNKRIERRGDNLYLL</sequence>
<dbReference type="RefSeq" id="WP_162849671.1">
    <property type="nucleotide sequence ID" value="NZ_QXEV01000002.1"/>
</dbReference>
<dbReference type="PANTHER" id="PTHR10887:SF530">
    <property type="entry name" value="SUPERFAMILY I DNA HELICASES"/>
    <property type="match status" value="1"/>
</dbReference>
<dbReference type="InterPro" id="IPR041677">
    <property type="entry name" value="DNA2/NAM7_AAA_11"/>
</dbReference>
<dbReference type="Pfam" id="PF13086">
    <property type="entry name" value="AAA_11"/>
    <property type="match status" value="2"/>
</dbReference>
<keyword evidence="5" id="KW-1185">Reference proteome</keyword>
<comment type="caution">
    <text evidence="4">The sequence shown here is derived from an EMBL/GenBank/DDBJ whole genome shotgun (WGS) entry which is preliminary data.</text>
</comment>
<dbReference type="Gene3D" id="3.40.50.300">
    <property type="entry name" value="P-loop containing nucleotide triphosphate hydrolases"/>
    <property type="match status" value="3"/>
</dbReference>
<keyword evidence="4" id="KW-0067">ATP-binding</keyword>
<dbReference type="InterPro" id="IPR045055">
    <property type="entry name" value="DNA2/NAM7-like"/>
</dbReference>
<accession>A0A397S0T9</accession>
<evidence type="ECO:0000313" key="5">
    <source>
        <dbReference type="Proteomes" id="UP000266506"/>
    </source>
</evidence>